<dbReference type="PANTHER" id="PTHR13405:SF11">
    <property type="entry name" value="NUCLEAR PORE COMPLEX PROTEIN NUP133"/>
    <property type="match status" value="1"/>
</dbReference>
<keyword evidence="12" id="KW-1185">Reference proteome</keyword>
<dbReference type="RefSeq" id="XP_066930624.1">
    <property type="nucleotide sequence ID" value="XM_067074523.1"/>
</dbReference>
<comment type="similarity">
    <text evidence="2">Belongs to the nucleoporin Nup133 family.</text>
</comment>
<dbReference type="GO" id="GO:0006606">
    <property type="term" value="P:protein import into nucleus"/>
    <property type="evidence" value="ECO:0007669"/>
    <property type="project" value="TreeGrafter"/>
</dbReference>
<keyword evidence="5" id="KW-0653">Protein transport</keyword>
<dbReference type="AlphaFoldDB" id="A0A7M5USK7"/>
<evidence type="ECO:0000313" key="12">
    <source>
        <dbReference type="Proteomes" id="UP000594262"/>
    </source>
</evidence>
<comment type="subcellular location">
    <subcellularLocation>
        <location evidence="1">Nucleus envelope</location>
    </subcellularLocation>
</comment>
<keyword evidence="8" id="KW-0175">Coiled coil</keyword>
<feature type="domain" description="Nucleoporin Nup133/Nup155-like C-terminal" evidence="10">
    <location>
        <begin position="740"/>
        <end position="929"/>
    </location>
</feature>
<feature type="region of interest" description="Disordered" evidence="9">
    <location>
        <begin position="1"/>
        <end position="25"/>
    </location>
</feature>
<evidence type="ECO:0000256" key="2">
    <source>
        <dbReference type="ARBA" id="ARBA00005569"/>
    </source>
</evidence>
<evidence type="ECO:0000256" key="1">
    <source>
        <dbReference type="ARBA" id="ARBA00004259"/>
    </source>
</evidence>
<dbReference type="GeneID" id="136818165"/>
<evidence type="ECO:0000256" key="5">
    <source>
        <dbReference type="ARBA" id="ARBA00022927"/>
    </source>
</evidence>
<name>A0A7M5USK7_9CNID</name>
<dbReference type="GO" id="GO:0000972">
    <property type="term" value="P:transcription-dependent tethering of RNA polymerase II gene DNA at nuclear periphery"/>
    <property type="evidence" value="ECO:0007669"/>
    <property type="project" value="TreeGrafter"/>
</dbReference>
<dbReference type="OrthoDB" id="103454at2759"/>
<keyword evidence="3" id="KW-0813">Transport</keyword>
<accession>A0A7M5USK7</accession>
<evidence type="ECO:0000256" key="4">
    <source>
        <dbReference type="ARBA" id="ARBA00022816"/>
    </source>
</evidence>
<keyword evidence="6" id="KW-0811">Translocation</keyword>
<keyword evidence="4" id="KW-0509">mRNA transport</keyword>
<evidence type="ECO:0000259" key="10">
    <source>
        <dbReference type="Pfam" id="PF03177"/>
    </source>
</evidence>
<dbReference type="InterPro" id="IPR037624">
    <property type="entry name" value="Nup133-like"/>
</dbReference>
<evidence type="ECO:0000313" key="11">
    <source>
        <dbReference type="EnsemblMetazoa" id="CLYHEMP005143.1"/>
    </source>
</evidence>
<dbReference type="GO" id="GO:0016973">
    <property type="term" value="P:poly(A)+ mRNA export from nucleus"/>
    <property type="evidence" value="ECO:0007669"/>
    <property type="project" value="TreeGrafter"/>
</dbReference>
<dbReference type="Gene3D" id="1.20.58.1380">
    <property type="match status" value="1"/>
</dbReference>
<dbReference type="GO" id="GO:0017056">
    <property type="term" value="F:structural constituent of nuclear pore"/>
    <property type="evidence" value="ECO:0007669"/>
    <property type="project" value="InterPro"/>
</dbReference>
<dbReference type="GO" id="GO:0031080">
    <property type="term" value="C:nuclear pore outer ring"/>
    <property type="evidence" value="ECO:0007669"/>
    <property type="project" value="TreeGrafter"/>
</dbReference>
<evidence type="ECO:0000256" key="6">
    <source>
        <dbReference type="ARBA" id="ARBA00023010"/>
    </source>
</evidence>
<organism evidence="11 12">
    <name type="scientific">Clytia hemisphaerica</name>
    <dbReference type="NCBI Taxonomy" id="252671"/>
    <lineage>
        <taxon>Eukaryota</taxon>
        <taxon>Metazoa</taxon>
        <taxon>Cnidaria</taxon>
        <taxon>Hydrozoa</taxon>
        <taxon>Hydroidolina</taxon>
        <taxon>Leptothecata</taxon>
        <taxon>Obeliida</taxon>
        <taxon>Clytiidae</taxon>
        <taxon>Clytia</taxon>
    </lineage>
</organism>
<dbReference type="InterPro" id="IPR007187">
    <property type="entry name" value="Nucleoporin_Nup133/Nup155_C"/>
</dbReference>
<dbReference type="Proteomes" id="UP000594262">
    <property type="component" value="Unplaced"/>
</dbReference>
<reference evidence="11" key="1">
    <citation type="submission" date="2021-01" db="UniProtKB">
        <authorList>
            <consortium name="EnsemblMetazoa"/>
        </authorList>
    </citation>
    <scope>IDENTIFICATION</scope>
</reference>
<dbReference type="Gene3D" id="2.130.10.10">
    <property type="entry name" value="YVTN repeat-like/Quinoprotein amine dehydrogenase"/>
    <property type="match status" value="1"/>
</dbReference>
<dbReference type="EnsemblMetazoa" id="CLYHEMT005143.1">
    <property type="protein sequence ID" value="CLYHEMP005143.1"/>
    <property type="gene ID" value="CLYHEMG005143"/>
</dbReference>
<dbReference type="InterPro" id="IPR015943">
    <property type="entry name" value="WD40/YVTN_repeat-like_dom_sf"/>
</dbReference>
<feature type="coiled-coil region" evidence="8">
    <location>
        <begin position="898"/>
        <end position="925"/>
    </location>
</feature>
<evidence type="ECO:0000256" key="7">
    <source>
        <dbReference type="ARBA" id="ARBA00023242"/>
    </source>
</evidence>
<dbReference type="Gene3D" id="1.25.40.700">
    <property type="match status" value="1"/>
</dbReference>
<dbReference type="Pfam" id="PF03177">
    <property type="entry name" value="Nucleoporin_C"/>
    <property type="match status" value="1"/>
</dbReference>
<proteinExistence type="inferred from homology"/>
<dbReference type="PANTHER" id="PTHR13405">
    <property type="entry name" value="NUCLEAR PORE COMPLEX PROTEIN NUP133"/>
    <property type="match status" value="1"/>
</dbReference>
<keyword evidence="7" id="KW-0539">Nucleus</keyword>
<sequence>MYTPKRINLKEKTSRTPRQSFASPFTDDGSINKGSLQVIEKGENHQLVRMSSGLPVNVSEEIAKVNAERLSCIIRPDGWCFLLSINKLFLWRLSSPSLVRKATSCLEFQLPSTELHHKSTLVCLSESNTDGLSLSKTCMVIVSPEGDIRYWPDITKPPIFAEVNLNLSGKSCHSIFSLKPHGFILATTTNEIYLLTTSSTSIQYQAISSNAGMLSSISRRVSSFWAPAPSTNKYPPCIFDGTLDYADDERYFFVISDNMLQKWEVTADGSSKMSNQLDLLHFLKSYRDEISYQETNEIYVVAAKNTGSGIVLLMYAGVDNKQSLLLGNFQMAGHFDFVINLDCHSFTEQPKLVVPPGSYRANLSTSKTILSIQLSKANQNSARIDFDTGNQFLLGTGYFGTDPVFLCRRNGLISLKVDRHEPIINSFKQRETVQHKQKKMEVEKEEDVLLDVQQSLSQAFKDYSKSETIYSSERWSAFSVSEVCDAVLTVSETILNSLPATEPRWSSTGAKTTDNLPLLLYNQLKDKEHVHGVYFKFLKVSGVWDEILQHSSSVKYSLIDQGEKLQCTIALLDLYNDFSGLIDEVIKSSKVSGDVITKKDSFFSKVTNIGQFFSALIDLESSLLDDTNVIQQQIENIISVGEILTKSYIACWRYRQTAMEKYNLPADHHVPWTGSPDGINNRHILTKQIKITLEKALGKVDSTKVGSVLTQQVVLLADLLLDAFDKELRISKSKPSVEYDALLDDFQQRRRFIIQSLATMGYIEEAMTLAQKYEDFFMLISLCEQTNDVNKLEQYKVMFREQGFLDVLYNWYMEQGNWGRLLSLKEQSSNEDYSNLLSSHPYLSWIHHIGNDDFGKAAISLKTLAHEENAFSGRQKMMLVLSNLAALASEESDVEDHVTGVEHELENIEHQNNILQALGKDLETRPPNKPDDIIEQCLGDNTGVFEECYPSIIHTLNSIQDVTRRMELSTATWCKCILNDRWEACALLQLNAILGEKLFTKTLQFCQQNDTYKGLIPKFEDIISSAELVNRLKTDQSFYQQLKACYEMLSIS</sequence>
<evidence type="ECO:0000256" key="9">
    <source>
        <dbReference type="SAM" id="MobiDB-lite"/>
    </source>
</evidence>
<dbReference type="SUPFAM" id="SSF117289">
    <property type="entry name" value="Nucleoporin domain"/>
    <property type="match status" value="1"/>
</dbReference>
<evidence type="ECO:0000256" key="8">
    <source>
        <dbReference type="SAM" id="Coils"/>
    </source>
</evidence>
<protein>
    <recommendedName>
        <fullName evidence="10">Nucleoporin Nup133/Nup155-like C-terminal domain-containing protein</fullName>
    </recommendedName>
</protein>
<evidence type="ECO:0000256" key="3">
    <source>
        <dbReference type="ARBA" id="ARBA00022448"/>
    </source>
</evidence>